<accession>M7ZDY8</accession>
<name>M7ZDY8_TRIUA</name>
<gene>
    <name evidence="1" type="ORF">TRIUR3_07213</name>
</gene>
<protein>
    <submittedName>
        <fullName evidence="1">Uncharacterized protein</fullName>
    </submittedName>
</protein>
<sequence>MAGEDTDPKSSASATAVPTSIATLCHTFLSNLTKGRVFVFSATGDALLELGAPPATEQSVDCLAAMATPSAASMSGTVTSVHTDTTLIMIAVLCFLLCMVGLAMVACCSLVCNPSAFSVDGPVPKASCGGLEKKALQLLPTVSWRPE</sequence>
<dbReference type="STRING" id="4572.M7ZDY8"/>
<dbReference type="AlphaFoldDB" id="M7ZDY8"/>
<organism evidence="1">
    <name type="scientific">Triticum urartu</name>
    <name type="common">Red wild einkorn</name>
    <name type="synonym">Crithodium urartu</name>
    <dbReference type="NCBI Taxonomy" id="4572"/>
    <lineage>
        <taxon>Eukaryota</taxon>
        <taxon>Viridiplantae</taxon>
        <taxon>Streptophyta</taxon>
        <taxon>Embryophyta</taxon>
        <taxon>Tracheophyta</taxon>
        <taxon>Spermatophyta</taxon>
        <taxon>Magnoliopsida</taxon>
        <taxon>Liliopsida</taxon>
        <taxon>Poales</taxon>
        <taxon>Poaceae</taxon>
        <taxon>BOP clade</taxon>
        <taxon>Pooideae</taxon>
        <taxon>Triticodae</taxon>
        <taxon>Triticeae</taxon>
        <taxon>Triticinae</taxon>
        <taxon>Triticum</taxon>
    </lineage>
</organism>
<proteinExistence type="predicted"/>
<evidence type="ECO:0000313" key="1">
    <source>
        <dbReference type="EMBL" id="EMS46314.1"/>
    </source>
</evidence>
<dbReference type="EMBL" id="KD275822">
    <property type="protein sequence ID" value="EMS46314.1"/>
    <property type="molecule type" value="Genomic_DNA"/>
</dbReference>
<reference evidence="1" key="1">
    <citation type="journal article" date="2013" name="Nature">
        <title>Draft genome of the wheat A-genome progenitor Triticum urartu.</title>
        <authorList>
            <person name="Ling H.Q."/>
            <person name="Zhao S."/>
            <person name="Liu D."/>
            <person name="Wang J."/>
            <person name="Sun H."/>
            <person name="Zhang C."/>
            <person name="Fan H."/>
            <person name="Li D."/>
            <person name="Dong L."/>
            <person name="Tao Y."/>
            <person name="Gao C."/>
            <person name="Wu H."/>
            <person name="Li Y."/>
            <person name="Cui Y."/>
            <person name="Guo X."/>
            <person name="Zheng S."/>
            <person name="Wang B."/>
            <person name="Yu K."/>
            <person name="Liang Q."/>
            <person name="Yang W."/>
            <person name="Lou X."/>
            <person name="Chen J."/>
            <person name="Feng M."/>
            <person name="Jian J."/>
            <person name="Zhang X."/>
            <person name="Luo G."/>
            <person name="Jiang Y."/>
            <person name="Liu J."/>
            <person name="Wang Z."/>
            <person name="Sha Y."/>
            <person name="Zhang B."/>
            <person name="Wu H."/>
            <person name="Tang D."/>
            <person name="Shen Q."/>
            <person name="Xue P."/>
            <person name="Zou S."/>
            <person name="Wang X."/>
            <person name="Liu X."/>
            <person name="Wang F."/>
            <person name="Yang Y."/>
            <person name="An X."/>
            <person name="Dong Z."/>
            <person name="Zhang K."/>
            <person name="Zhang X."/>
            <person name="Luo M.C."/>
            <person name="Dvorak J."/>
            <person name="Tong Y."/>
            <person name="Wang J."/>
            <person name="Yang H."/>
            <person name="Li Z."/>
            <person name="Wang D."/>
            <person name="Zhang A."/>
            <person name="Wang J."/>
        </authorList>
    </citation>
    <scope>NUCLEOTIDE SEQUENCE</scope>
</reference>